<dbReference type="Proteomes" id="UP000504606">
    <property type="component" value="Unplaced"/>
</dbReference>
<sequence length="741" mass="80934">MMFSYKCLGEHKLNGKLPGLHFLVSFFRLDDDVISNLPRSSIETSMWRARSKALPVLPTSLTHFAEILNDPQFSGRFATAHNGEPFQVIGCDGDGREGQAAIIISSNFREALVEATDIHLDGHFKMVPGIPGTYQLLTIMAVSYDIVVPAVSILMTRKTQEAYTMVLRKVAEAIPGFSPTYVMCDYERALFQAVADVFVEAIISGCLFHIDQAMCRWTATTGGLLVYLRETPMAGLLVRMCMALPLLRPDRIQGAFDDVCRFSRGARDQNLFNTMEAFLDYIQNTWIDGIGPEHISVYRRRRRTNNDQESYHKTLVDTLGTPHGNAWAWMDKFRHHEQRQRRRLLQASVGNNPGRAQRKQYALLNKRIARATDRLDQGRISAIQFLKICSHQCHSTYNRVALRVKRDRRAEGADELIAEMGEPIPEEEMGPPPALPPGVADPLDPPAHPVDISSDEEGGDSEEEDNPFLERAPAGRRQRRRAAAPGRGRGEAAGRGRGGRGGPAGRGRGGAGARGRGGAAGRGRGAGRGRVGRGRAVAAAGRANGAVAAQARAAAAPRARQVGPAGGRAVAAAERARARREAEVHRVAADRGAARAERAARRNRVGEQQVPQAQLQQPLPQPEQPPAEQAPAPPVVAVPPIGDPIYALEDDDLYDPYRSATPSPVRHVELPVAQPQQVVVQVNEGPMCLDCRTAKALFVMQPCGHLALCNACNTSAVIHNRVTCPMGAVCPPVTDRIRSYY</sequence>
<dbReference type="Pfam" id="PF10551">
    <property type="entry name" value="MULE"/>
    <property type="match status" value="1"/>
</dbReference>
<organism evidence="3 4">
    <name type="scientific">Frankliniella occidentalis</name>
    <name type="common">Western flower thrips</name>
    <name type="synonym">Euthrips occidentalis</name>
    <dbReference type="NCBI Taxonomy" id="133901"/>
    <lineage>
        <taxon>Eukaryota</taxon>
        <taxon>Metazoa</taxon>
        <taxon>Ecdysozoa</taxon>
        <taxon>Arthropoda</taxon>
        <taxon>Hexapoda</taxon>
        <taxon>Insecta</taxon>
        <taxon>Pterygota</taxon>
        <taxon>Neoptera</taxon>
        <taxon>Paraneoptera</taxon>
        <taxon>Thysanoptera</taxon>
        <taxon>Terebrantia</taxon>
        <taxon>Thripoidea</taxon>
        <taxon>Thripidae</taxon>
        <taxon>Frankliniella</taxon>
    </lineage>
</organism>
<evidence type="ECO:0000313" key="3">
    <source>
        <dbReference type="Proteomes" id="UP000504606"/>
    </source>
</evidence>
<dbReference type="PANTHER" id="PTHR47160">
    <property type="entry name" value="PUTATIVE-RELATED"/>
    <property type="match status" value="1"/>
</dbReference>
<feature type="compositionally biased region" description="Basic and acidic residues" evidence="1">
    <location>
        <begin position="580"/>
        <end position="600"/>
    </location>
</feature>
<reference evidence="4" key="1">
    <citation type="submission" date="2025-08" db="UniProtKB">
        <authorList>
            <consortium name="RefSeq"/>
        </authorList>
    </citation>
    <scope>IDENTIFICATION</scope>
    <source>
        <tissue evidence="4">Whole organism</tissue>
    </source>
</reference>
<gene>
    <name evidence="4" type="primary">LOC127750786</name>
</gene>
<dbReference type="RefSeq" id="XP_052129231.1">
    <property type="nucleotide sequence ID" value="XM_052273271.1"/>
</dbReference>
<feature type="compositionally biased region" description="Gly residues" evidence="1">
    <location>
        <begin position="495"/>
        <end position="524"/>
    </location>
</feature>
<feature type="compositionally biased region" description="Acidic residues" evidence="1">
    <location>
        <begin position="453"/>
        <end position="467"/>
    </location>
</feature>
<dbReference type="AlphaFoldDB" id="A0A9C6X4X6"/>
<feature type="region of interest" description="Disordered" evidence="1">
    <location>
        <begin position="421"/>
        <end position="533"/>
    </location>
</feature>
<dbReference type="InterPro" id="IPR018289">
    <property type="entry name" value="MULE_transposase_dom"/>
</dbReference>
<keyword evidence="3" id="KW-1185">Reference proteome</keyword>
<proteinExistence type="predicted"/>
<name>A0A9C6X4X6_FRAOC</name>
<dbReference type="GeneID" id="127750786"/>
<evidence type="ECO:0000256" key="1">
    <source>
        <dbReference type="SAM" id="MobiDB-lite"/>
    </source>
</evidence>
<feature type="compositionally biased region" description="Low complexity" evidence="1">
    <location>
        <begin position="608"/>
        <end position="618"/>
    </location>
</feature>
<dbReference type="KEGG" id="foc:127750786"/>
<feature type="domain" description="MULE transposase" evidence="2">
    <location>
        <begin position="133"/>
        <end position="211"/>
    </location>
</feature>
<evidence type="ECO:0000313" key="4">
    <source>
        <dbReference type="RefSeq" id="XP_052129231.1"/>
    </source>
</evidence>
<accession>A0A9C6X4X6</accession>
<protein>
    <submittedName>
        <fullName evidence="4">Uncharacterized protein LOC127750786</fullName>
    </submittedName>
</protein>
<evidence type="ECO:0000259" key="2">
    <source>
        <dbReference type="Pfam" id="PF10551"/>
    </source>
</evidence>
<feature type="region of interest" description="Disordered" evidence="1">
    <location>
        <begin position="580"/>
        <end position="634"/>
    </location>
</feature>
<dbReference type="PANTHER" id="PTHR47160:SF10">
    <property type="entry name" value="MULE TRANSPOSASE DOMAIN-CONTAINING PROTEIN"/>
    <property type="match status" value="1"/>
</dbReference>
<dbReference type="OrthoDB" id="8047332at2759"/>